<dbReference type="Gene3D" id="3.40.50.10810">
    <property type="entry name" value="Tandem AAA-ATPase domain"/>
    <property type="match status" value="1"/>
</dbReference>
<dbReference type="EMBL" id="MU155147">
    <property type="protein sequence ID" value="KAF9484118.1"/>
    <property type="molecule type" value="Genomic_DNA"/>
</dbReference>
<accession>A0A9P6D5Y7</accession>
<dbReference type="InterPro" id="IPR000330">
    <property type="entry name" value="SNF2_N"/>
</dbReference>
<dbReference type="Proteomes" id="UP000807469">
    <property type="component" value="Unassembled WGS sequence"/>
</dbReference>
<keyword evidence="1" id="KW-0547">Nucleotide-binding</keyword>
<dbReference type="OrthoDB" id="423559at2759"/>
<dbReference type="PANTHER" id="PTHR45626">
    <property type="entry name" value="TRANSCRIPTION TERMINATION FACTOR 2-RELATED"/>
    <property type="match status" value="1"/>
</dbReference>
<dbReference type="Pfam" id="PF00271">
    <property type="entry name" value="Helicase_C"/>
    <property type="match status" value="1"/>
</dbReference>
<dbReference type="CDD" id="cd18793">
    <property type="entry name" value="SF2_C_SNF"/>
    <property type="match status" value="1"/>
</dbReference>
<evidence type="ECO:0000259" key="5">
    <source>
        <dbReference type="PROSITE" id="PS51192"/>
    </source>
</evidence>
<keyword evidence="3" id="KW-0067">ATP-binding</keyword>
<evidence type="ECO:0000256" key="4">
    <source>
        <dbReference type="SAM" id="MobiDB-lite"/>
    </source>
</evidence>
<dbReference type="InterPro" id="IPR050628">
    <property type="entry name" value="SNF2_RAD54_helicase_TF"/>
</dbReference>
<feature type="domain" description="Helicase C-terminal" evidence="6">
    <location>
        <begin position="471"/>
        <end position="634"/>
    </location>
</feature>
<feature type="domain" description="Helicase ATP-binding" evidence="5">
    <location>
        <begin position="46"/>
        <end position="263"/>
    </location>
</feature>
<proteinExistence type="predicted"/>
<dbReference type="InterPro" id="IPR049730">
    <property type="entry name" value="SNF2/RAD54-like_C"/>
</dbReference>
<sequence>MGGSMNQHLDEELEIDMTQAIVSEFKEGIELLPHQIIGRTWMREREDLTKKRTGGILADDMGLGKTIQTLTRIVEGRAKKSDKDEGYSASTLVVCPLALLGQWADEIEKMTNLRVLKHQGASRTKDPELLKKFHVIVTTYDTVKSEYVAYNPAAKDESKGSSKASSKKTSLDTSDEESEEDFGRTIKKSAPAKGKAAAKRCALYGIKWWRIVLDEAHNIKNVKTKGAIACCELQSKFRWCLTGTPMQNNVTELYSLIKFLRIKPLSNWEQFNTQIAKPVNSGKGAGRAMRRLQVVLKQIMLRRRKDQTLNGKALIELPKRTVKIVSCEFDHYEQTFYDALESKMESVVEKLMGSKGNNYISVLLLLLRLRQACNHPILVSADYKKDSEALEPKSVAKGGDDKDPDPEDDLIAAFGQLGVTRKCQMCTTEWVLNPKNTGEGEWSTHCQDCVPLAQQAKKDEIGRPTSAKIRMILKLLDEIEVRSEGEEKTIIFSQFTSMLDLLEPFLRDNGIVYVRYDGSMNSKDREVALNKIKTSSTTQVILISFKAGSTGLNLTACNNVILVDLWWNPALEDQAFDRAHRFGQKRDVNIFKLKIDGTVEDRILLLQEKKRALAAAALSGDKIKNMRLGMDDLLALFRPGGRDDDNSD</sequence>
<dbReference type="SUPFAM" id="SSF52540">
    <property type="entry name" value="P-loop containing nucleoside triphosphate hydrolases"/>
    <property type="match status" value="2"/>
</dbReference>
<dbReference type="InterPro" id="IPR001650">
    <property type="entry name" value="Helicase_C-like"/>
</dbReference>
<dbReference type="SMART" id="SM00490">
    <property type="entry name" value="HELICc"/>
    <property type="match status" value="1"/>
</dbReference>
<dbReference type="CDD" id="cd18008">
    <property type="entry name" value="DEXDc_SHPRH-like"/>
    <property type="match status" value="1"/>
</dbReference>
<evidence type="ECO:0000256" key="2">
    <source>
        <dbReference type="ARBA" id="ARBA00022801"/>
    </source>
</evidence>
<comment type="caution">
    <text evidence="7">The sequence shown here is derived from an EMBL/GenBank/DDBJ whole genome shotgun (WGS) entry which is preliminary data.</text>
</comment>
<evidence type="ECO:0000256" key="1">
    <source>
        <dbReference type="ARBA" id="ARBA00022741"/>
    </source>
</evidence>
<dbReference type="Pfam" id="PF00176">
    <property type="entry name" value="SNF2-rel_dom"/>
    <property type="match status" value="1"/>
</dbReference>
<feature type="region of interest" description="Disordered" evidence="4">
    <location>
        <begin position="156"/>
        <end position="186"/>
    </location>
</feature>
<dbReference type="PROSITE" id="PS51194">
    <property type="entry name" value="HELICASE_CTER"/>
    <property type="match status" value="1"/>
</dbReference>
<keyword evidence="2" id="KW-0378">Hydrolase</keyword>
<protein>
    <submittedName>
        <fullName evidence="7">Uncharacterized protein</fullName>
    </submittedName>
</protein>
<dbReference type="PANTHER" id="PTHR45626:SF14">
    <property type="entry name" value="ATP-DEPENDENT DNA HELICASE (EUROFUNG)"/>
    <property type="match status" value="1"/>
</dbReference>
<dbReference type="AlphaFoldDB" id="A0A9P6D5Y7"/>
<evidence type="ECO:0000256" key="3">
    <source>
        <dbReference type="ARBA" id="ARBA00022840"/>
    </source>
</evidence>
<dbReference type="InterPro" id="IPR038718">
    <property type="entry name" value="SNF2-like_sf"/>
</dbReference>
<dbReference type="GO" id="GO:0006281">
    <property type="term" value="P:DNA repair"/>
    <property type="evidence" value="ECO:0007669"/>
    <property type="project" value="TreeGrafter"/>
</dbReference>
<gene>
    <name evidence="7" type="ORF">BDN70DRAFT_798445</name>
</gene>
<dbReference type="InterPro" id="IPR014001">
    <property type="entry name" value="Helicase_ATP-bd"/>
</dbReference>
<dbReference type="GO" id="GO:0005634">
    <property type="term" value="C:nucleus"/>
    <property type="evidence" value="ECO:0007669"/>
    <property type="project" value="TreeGrafter"/>
</dbReference>
<dbReference type="GO" id="GO:0016787">
    <property type="term" value="F:hydrolase activity"/>
    <property type="evidence" value="ECO:0007669"/>
    <property type="project" value="UniProtKB-KW"/>
</dbReference>
<organism evidence="7 8">
    <name type="scientific">Pholiota conissans</name>
    <dbReference type="NCBI Taxonomy" id="109636"/>
    <lineage>
        <taxon>Eukaryota</taxon>
        <taxon>Fungi</taxon>
        <taxon>Dikarya</taxon>
        <taxon>Basidiomycota</taxon>
        <taxon>Agaricomycotina</taxon>
        <taxon>Agaricomycetes</taxon>
        <taxon>Agaricomycetidae</taxon>
        <taxon>Agaricales</taxon>
        <taxon>Agaricineae</taxon>
        <taxon>Strophariaceae</taxon>
        <taxon>Pholiota</taxon>
    </lineage>
</organism>
<evidence type="ECO:0000313" key="7">
    <source>
        <dbReference type="EMBL" id="KAF9484118.1"/>
    </source>
</evidence>
<reference evidence="7" key="1">
    <citation type="submission" date="2020-11" db="EMBL/GenBank/DDBJ databases">
        <authorList>
            <consortium name="DOE Joint Genome Institute"/>
            <person name="Ahrendt S."/>
            <person name="Riley R."/>
            <person name="Andreopoulos W."/>
            <person name="Labutti K."/>
            <person name="Pangilinan J."/>
            <person name="Ruiz-Duenas F.J."/>
            <person name="Barrasa J.M."/>
            <person name="Sanchez-Garcia M."/>
            <person name="Camarero S."/>
            <person name="Miyauchi S."/>
            <person name="Serrano A."/>
            <person name="Linde D."/>
            <person name="Babiker R."/>
            <person name="Drula E."/>
            <person name="Ayuso-Fernandez I."/>
            <person name="Pacheco R."/>
            <person name="Padilla G."/>
            <person name="Ferreira P."/>
            <person name="Barriuso J."/>
            <person name="Kellner H."/>
            <person name="Castanera R."/>
            <person name="Alfaro M."/>
            <person name="Ramirez L."/>
            <person name="Pisabarro A.G."/>
            <person name="Kuo A."/>
            <person name="Tritt A."/>
            <person name="Lipzen A."/>
            <person name="He G."/>
            <person name="Yan M."/>
            <person name="Ng V."/>
            <person name="Cullen D."/>
            <person name="Martin F."/>
            <person name="Rosso M.-N."/>
            <person name="Henrissat B."/>
            <person name="Hibbett D."/>
            <person name="Martinez A.T."/>
            <person name="Grigoriev I.V."/>
        </authorList>
    </citation>
    <scope>NUCLEOTIDE SEQUENCE</scope>
    <source>
        <strain evidence="7">CIRM-BRFM 674</strain>
    </source>
</reference>
<evidence type="ECO:0000313" key="8">
    <source>
        <dbReference type="Proteomes" id="UP000807469"/>
    </source>
</evidence>
<dbReference type="SMART" id="SM00487">
    <property type="entry name" value="DEXDc"/>
    <property type="match status" value="1"/>
</dbReference>
<evidence type="ECO:0000259" key="6">
    <source>
        <dbReference type="PROSITE" id="PS51194"/>
    </source>
</evidence>
<dbReference type="GO" id="GO:0005524">
    <property type="term" value="F:ATP binding"/>
    <property type="evidence" value="ECO:0007669"/>
    <property type="project" value="UniProtKB-KW"/>
</dbReference>
<dbReference type="InterPro" id="IPR027417">
    <property type="entry name" value="P-loop_NTPase"/>
</dbReference>
<dbReference type="GO" id="GO:0008094">
    <property type="term" value="F:ATP-dependent activity, acting on DNA"/>
    <property type="evidence" value="ECO:0007669"/>
    <property type="project" value="TreeGrafter"/>
</dbReference>
<name>A0A9P6D5Y7_9AGAR</name>
<keyword evidence="8" id="KW-1185">Reference proteome</keyword>
<dbReference type="Gene3D" id="3.40.50.300">
    <property type="entry name" value="P-loop containing nucleotide triphosphate hydrolases"/>
    <property type="match status" value="1"/>
</dbReference>
<feature type="compositionally biased region" description="Low complexity" evidence="4">
    <location>
        <begin position="161"/>
        <end position="172"/>
    </location>
</feature>
<dbReference type="PROSITE" id="PS51192">
    <property type="entry name" value="HELICASE_ATP_BIND_1"/>
    <property type="match status" value="1"/>
</dbReference>